<dbReference type="CDD" id="cd09276">
    <property type="entry name" value="Rnase_HI_RT_non_LTR"/>
    <property type="match status" value="1"/>
</dbReference>
<feature type="domain" description="RNase H type-1" evidence="2">
    <location>
        <begin position="1"/>
        <end position="86"/>
    </location>
</feature>
<dbReference type="InterPro" id="IPR012337">
    <property type="entry name" value="RNaseH-like_sf"/>
</dbReference>
<dbReference type="InterPro" id="IPR036397">
    <property type="entry name" value="RNaseH_sf"/>
</dbReference>
<dbReference type="SUPFAM" id="SSF53098">
    <property type="entry name" value="Ribonuclease H-like"/>
    <property type="match status" value="1"/>
</dbReference>
<proteinExistence type="predicted"/>
<accession>A0ABQ8KJE6</accession>
<dbReference type="Proteomes" id="UP000814176">
    <property type="component" value="Unassembled WGS sequence"/>
</dbReference>
<name>A0ABQ8KJE6_9APHY</name>
<evidence type="ECO:0000259" key="2">
    <source>
        <dbReference type="PROSITE" id="PS50879"/>
    </source>
</evidence>
<organism evidence="3 4">
    <name type="scientific">Rhodofomes roseus</name>
    <dbReference type="NCBI Taxonomy" id="34475"/>
    <lineage>
        <taxon>Eukaryota</taxon>
        <taxon>Fungi</taxon>
        <taxon>Dikarya</taxon>
        <taxon>Basidiomycota</taxon>
        <taxon>Agaricomycotina</taxon>
        <taxon>Agaricomycetes</taxon>
        <taxon>Polyporales</taxon>
        <taxon>Rhodofomes</taxon>
    </lineage>
</organism>
<comment type="caution">
    <text evidence="3">The sequence shown here is derived from an EMBL/GenBank/DDBJ whole genome shotgun (WGS) entry which is preliminary data.</text>
</comment>
<protein>
    <recommendedName>
        <fullName evidence="2">RNase H type-1 domain-containing protein</fullName>
    </recommendedName>
</protein>
<dbReference type="Gene3D" id="3.30.420.10">
    <property type="entry name" value="Ribonuclease H-like superfamily/Ribonuclease H"/>
    <property type="match status" value="1"/>
</dbReference>
<keyword evidence="4" id="KW-1185">Reference proteome</keyword>
<evidence type="ECO:0000256" key="1">
    <source>
        <dbReference type="SAM" id="MobiDB-lite"/>
    </source>
</evidence>
<evidence type="ECO:0000313" key="3">
    <source>
        <dbReference type="EMBL" id="KAH9838262.1"/>
    </source>
</evidence>
<dbReference type="GeneID" id="72008009"/>
<dbReference type="InterPro" id="IPR002156">
    <property type="entry name" value="RNaseH_domain"/>
</dbReference>
<sequence length="359" mass="40070">MTGVALLHREIQCRAASNAADNTASLRASQNRKPHPAHYLVDRLLRAIDKLKQRHPGIDFTMRWVPGHRGIEGNERADEEAKKAARGDSSPVEDLPGWLREKLPVSVSKLRQCLHDTIKQKAKEEWRNSPRAEKMDRIDSGMPSNAYRKLAERLPRRHASILIQLRTEHAPLQRHLHRIRQVDSPICQRRVDVLLGGGELEAEQARLLLHRARLGCMDISVHVTTHRARHGWLGTEGSAWGMAMLVVWRNSPASPALLAMASLPLIPFFRCESPATLELIAVAYNVSLGGYDVFPASSLLAMASLPLIPFFRCESPATLELIAVAYNALFTPSSSESPASPCAARTHNLKFVKHGRHMK</sequence>
<reference evidence="3 4" key="1">
    <citation type="journal article" date="2021" name="Environ. Microbiol.">
        <title>Gene family expansions and transcriptome signatures uncover fungal adaptations to wood decay.</title>
        <authorList>
            <person name="Hage H."/>
            <person name="Miyauchi S."/>
            <person name="Viragh M."/>
            <person name="Drula E."/>
            <person name="Min B."/>
            <person name="Chaduli D."/>
            <person name="Navarro D."/>
            <person name="Favel A."/>
            <person name="Norest M."/>
            <person name="Lesage-Meessen L."/>
            <person name="Balint B."/>
            <person name="Merenyi Z."/>
            <person name="de Eugenio L."/>
            <person name="Morin E."/>
            <person name="Martinez A.T."/>
            <person name="Baldrian P."/>
            <person name="Stursova M."/>
            <person name="Martinez M.J."/>
            <person name="Novotny C."/>
            <person name="Magnuson J.K."/>
            <person name="Spatafora J.W."/>
            <person name="Maurice S."/>
            <person name="Pangilinan J."/>
            <person name="Andreopoulos W."/>
            <person name="LaButti K."/>
            <person name="Hundley H."/>
            <person name="Na H."/>
            <person name="Kuo A."/>
            <person name="Barry K."/>
            <person name="Lipzen A."/>
            <person name="Henrissat B."/>
            <person name="Riley R."/>
            <person name="Ahrendt S."/>
            <person name="Nagy L.G."/>
            <person name="Grigoriev I.V."/>
            <person name="Martin F."/>
            <person name="Rosso M.N."/>
        </authorList>
    </citation>
    <scope>NUCLEOTIDE SEQUENCE [LARGE SCALE GENOMIC DNA]</scope>
    <source>
        <strain evidence="3 4">CIRM-BRFM 1785</strain>
    </source>
</reference>
<dbReference type="EMBL" id="JADCUA010000007">
    <property type="protein sequence ID" value="KAH9838262.1"/>
    <property type="molecule type" value="Genomic_DNA"/>
</dbReference>
<dbReference type="RefSeq" id="XP_047780177.1">
    <property type="nucleotide sequence ID" value="XM_047927277.1"/>
</dbReference>
<feature type="compositionally biased region" description="Basic and acidic residues" evidence="1">
    <location>
        <begin position="122"/>
        <end position="139"/>
    </location>
</feature>
<evidence type="ECO:0000313" key="4">
    <source>
        <dbReference type="Proteomes" id="UP000814176"/>
    </source>
</evidence>
<dbReference type="PROSITE" id="PS50879">
    <property type="entry name" value="RNASE_H_1"/>
    <property type="match status" value="1"/>
</dbReference>
<feature type="compositionally biased region" description="Basic and acidic residues" evidence="1">
    <location>
        <begin position="74"/>
        <end position="86"/>
    </location>
</feature>
<feature type="region of interest" description="Disordered" evidence="1">
    <location>
        <begin position="122"/>
        <end position="141"/>
    </location>
</feature>
<gene>
    <name evidence="3" type="ORF">C8Q71DRAFT_856224</name>
</gene>
<feature type="region of interest" description="Disordered" evidence="1">
    <location>
        <begin position="74"/>
        <end position="95"/>
    </location>
</feature>